<proteinExistence type="predicted"/>
<evidence type="ECO:0000313" key="2">
    <source>
        <dbReference type="EMBL" id="MFD2463456.1"/>
    </source>
</evidence>
<protein>
    <submittedName>
        <fullName evidence="2">Uncharacterized protein</fullName>
    </submittedName>
</protein>
<evidence type="ECO:0000313" key="3">
    <source>
        <dbReference type="Proteomes" id="UP001597419"/>
    </source>
</evidence>
<feature type="compositionally biased region" description="Low complexity" evidence="1">
    <location>
        <begin position="7"/>
        <end position="18"/>
    </location>
</feature>
<sequence>MTVEGIATAEAGRNAAANRAKDDFEKTGHYTAFGDRPADHKPEDGGALPVPPVYKSQGGNGQVSVDEMALKHFGRAIEQLLPTLKEALKDIQSIDIKAGNFQHGHKIRAVAVGADGEGGLKKEYVTTLTRMGTSFEKLVSGINDLATKYRTTEELNSKGAGDLAQLMQAFGRGMPGGGGAPAGGA</sequence>
<gene>
    <name evidence="2" type="ORF">ACFSYJ_32925</name>
</gene>
<reference evidence="3" key="1">
    <citation type="journal article" date="2019" name="Int. J. Syst. Evol. Microbiol.">
        <title>The Global Catalogue of Microorganisms (GCM) 10K type strain sequencing project: providing services to taxonomists for standard genome sequencing and annotation.</title>
        <authorList>
            <consortium name="The Broad Institute Genomics Platform"/>
            <consortium name="The Broad Institute Genome Sequencing Center for Infectious Disease"/>
            <person name="Wu L."/>
            <person name="Ma J."/>
        </authorList>
    </citation>
    <scope>NUCLEOTIDE SEQUENCE [LARGE SCALE GENOMIC DNA]</scope>
    <source>
        <strain evidence="3">CGMCC 4.7643</strain>
    </source>
</reference>
<dbReference type="Proteomes" id="UP001597419">
    <property type="component" value="Unassembled WGS sequence"/>
</dbReference>
<organism evidence="2 3">
    <name type="scientific">Amycolatopsis samaneae</name>
    <dbReference type="NCBI Taxonomy" id="664691"/>
    <lineage>
        <taxon>Bacteria</taxon>
        <taxon>Bacillati</taxon>
        <taxon>Actinomycetota</taxon>
        <taxon>Actinomycetes</taxon>
        <taxon>Pseudonocardiales</taxon>
        <taxon>Pseudonocardiaceae</taxon>
        <taxon>Amycolatopsis</taxon>
    </lineage>
</organism>
<keyword evidence="3" id="KW-1185">Reference proteome</keyword>
<comment type="caution">
    <text evidence="2">The sequence shown here is derived from an EMBL/GenBank/DDBJ whole genome shotgun (WGS) entry which is preliminary data.</text>
</comment>
<accession>A0ABW5GRG1</accession>
<feature type="region of interest" description="Disordered" evidence="1">
    <location>
        <begin position="1"/>
        <end position="60"/>
    </location>
</feature>
<feature type="compositionally biased region" description="Basic and acidic residues" evidence="1">
    <location>
        <begin position="19"/>
        <end position="28"/>
    </location>
</feature>
<name>A0ABW5GRG1_9PSEU</name>
<evidence type="ECO:0000256" key="1">
    <source>
        <dbReference type="SAM" id="MobiDB-lite"/>
    </source>
</evidence>
<dbReference type="EMBL" id="JBHUKU010000021">
    <property type="protein sequence ID" value="MFD2463456.1"/>
    <property type="molecule type" value="Genomic_DNA"/>
</dbReference>
<dbReference type="RefSeq" id="WP_345400246.1">
    <property type="nucleotide sequence ID" value="NZ_BAABHG010000011.1"/>
</dbReference>